<keyword evidence="8" id="KW-1185">Reference proteome</keyword>
<evidence type="ECO:0000313" key="7">
    <source>
        <dbReference type="EMBL" id="GMH13753.1"/>
    </source>
</evidence>
<dbReference type="PANTHER" id="PTHR47999:SF96">
    <property type="entry name" value="TRANSCRIPTION REPRESSOR MYB6-LIKE"/>
    <property type="match status" value="1"/>
</dbReference>
<dbReference type="InterPro" id="IPR017930">
    <property type="entry name" value="Myb_dom"/>
</dbReference>
<gene>
    <name evidence="7" type="ORF">Nepgr_015594</name>
</gene>
<feature type="domain" description="Myb-like" evidence="5">
    <location>
        <begin position="9"/>
        <end position="61"/>
    </location>
</feature>
<reference evidence="7" key="1">
    <citation type="submission" date="2023-05" db="EMBL/GenBank/DDBJ databases">
        <title>Nepenthes gracilis genome sequencing.</title>
        <authorList>
            <person name="Fukushima K."/>
        </authorList>
    </citation>
    <scope>NUCLEOTIDE SEQUENCE</scope>
    <source>
        <strain evidence="7">SING2019-196</strain>
    </source>
</reference>
<dbReference type="Pfam" id="PF00249">
    <property type="entry name" value="Myb_DNA-binding"/>
    <property type="match status" value="1"/>
</dbReference>
<keyword evidence="2" id="KW-0677">Repeat</keyword>
<evidence type="ECO:0000256" key="4">
    <source>
        <dbReference type="ARBA" id="ARBA00023242"/>
    </source>
</evidence>
<dbReference type="Proteomes" id="UP001279734">
    <property type="component" value="Unassembled WGS sequence"/>
</dbReference>
<evidence type="ECO:0000256" key="3">
    <source>
        <dbReference type="ARBA" id="ARBA00023125"/>
    </source>
</evidence>
<evidence type="ECO:0000259" key="5">
    <source>
        <dbReference type="PROSITE" id="PS50090"/>
    </source>
</evidence>
<evidence type="ECO:0000256" key="2">
    <source>
        <dbReference type="ARBA" id="ARBA00022737"/>
    </source>
</evidence>
<dbReference type="PROSITE" id="PS51294">
    <property type="entry name" value="HTH_MYB"/>
    <property type="match status" value="1"/>
</dbReference>
<dbReference type="PANTHER" id="PTHR47999">
    <property type="entry name" value="TRANSCRIPTION FACTOR MYB8-RELATED-RELATED"/>
    <property type="match status" value="1"/>
</dbReference>
<dbReference type="AlphaFoldDB" id="A0AAD3XQU3"/>
<protein>
    <submittedName>
        <fullName evidence="7">Uncharacterized protein</fullName>
    </submittedName>
</protein>
<dbReference type="SMART" id="SM00717">
    <property type="entry name" value="SANT"/>
    <property type="match status" value="1"/>
</dbReference>
<keyword evidence="3" id="KW-0238">DNA-binding</keyword>
<dbReference type="Gene3D" id="1.10.10.60">
    <property type="entry name" value="Homeodomain-like"/>
    <property type="match status" value="1"/>
</dbReference>
<feature type="domain" description="HTH myb-type" evidence="6">
    <location>
        <begin position="9"/>
        <end position="65"/>
    </location>
</feature>
<comment type="caution">
    <text evidence="7">The sequence shown here is derived from an EMBL/GenBank/DDBJ whole genome shotgun (WGS) entry which is preliminary data.</text>
</comment>
<dbReference type="InterPro" id="IPR015495">
    <property type="entry name" value="Myb_TF_plants"/>
</dbReference>
<dbReference type="InterPro" id="IPR001005">
    <property type="entry name" value="SANT/Myb"/>
</dbReference>
<dbReference type="CDD" id="cd00167">
    <property type="entry name" value="SANT"/>
    <property type="match status" value="1"/>
</dbReference>
<accession>A0AAD3XQU3</accession>
<dbReference type="GO" id="GO:0003677">
    <property type="term" value="F:DNA binding"/>
    <property type="evidence" value="ECO:0007669"/>
    <property type="project" value="UniProtKB-KW"/>
</dbReference>
<evidence type="ECO:0000259" key="6">
    <source>
        <dbReference type="PROSITE" id="PS51294"/>
    </source>
</evidence>
<evidence type="ECO:0000256" key="1">
    <source>
        <dbReference type="ARBA" id="ARBA00004123"/>
    </source>
</evidence>
<dbReference type="GO" id="GO:0005634">
    <property type="term" value="C:nucleus"/>
    <property type="evidence" value="ECO:0007669"/>
    <property type="project" value="UniProtKB-SubCell"/>
</dbReference>
<proteinExistence type="predicted"/>
<dbReference type="InterPro" id="IPR009057">
    <property type="entry name" value="Homeodomain-like_sf"/>
</dbReference>
<dbReference type="SUPFAM" id="SSF46689">
    <property type="entry name" value="Homeodomain-like"/>
    <property type="match status" value="1"/>
</dbReference>
<dbReference type="PROSITE" id="PS50090">
    <property type="entry name" value="MYB_LIKE"/>
    <property type="match status" value="1"/>
</dbReference>
<keyword evidence="4" id="KW-0539">Nucleus</keyword>
<sequence length="236" mass="26346">MGRNPCFEKEGLNRGAWTPIEDQILMDYINAHGDGNWKELPSRAGLRRCGKSCRLRWLNYLRPDIKRGNITRDEEDLILRLHKLLGNRGRKSKNRPTVPPAMELKAVRTKATRCTKVFFDPLSPSLMGHASATTSCGPPQPTRAAAADDKISVIGENSLDFAAMDLGGIADLSLSDLLDYSDLSNILEFGNEVSSDADFSQWLEQPLAFSDEMVEDWSKFSSPALDLPVVDHWFAH</sequence>
<dbReference type="EMBL" id="BSYO01000013">
    <property type="protein sequence ID" value="GMH13753.1"/>
    <property type="molecule type" value="Genomic_DNA"/>
</dbReference>
<dbReference type="FunFam" id="1.10.10.60:FF:000001">
    <property type="entry name" value="MYB-related transcription factor"/>
    <property type="match status" value="1"/>
</dbReference>
<name>A0AAD3XQU3_NEPGR</name>
<comment type="subcellular location">
    <subcellularLocation>
        <location evidence="1">Nucleus</location>
    </subcellularLocation>
</comment>
<evidence type="ECO:0000313" key="8">
    <source>
        <dbReference type="Proteomes" id="UP001279734"/>
    </source>
</evidence>
<organism evidence="7 8">
    <name type="scientific">Nepenthes gracilis</name>
    <name type="common">Slender pitcher plant</name>
    <dbReference type="NCBI Taxonomy" id="150966"/>
    <lineage>
        <taxon>Eukaryota</taxon>
        <taxon>Viridiplantae</taxon>
        <taxon>Streptophyta</taxon>
        <taxon>Embryophyta</taxon>
        <taxon>Tracheophyta</taxon>
        <taxon>Spermatophyta</taxon>
        <taxon>Magnoliopsida</taxon>
        <taxon>eudicotyledons</taxon>
        <taxon>Gunneridae</taxon>
        <taxon>Pentapetalae</taxon>
        <taxon>Caryophyllales</taxon>
        <taxon>Nepenthaceae</taxon>
        <taxon>Nepenthes</taxon>
    </lineage>
</organism>